<dbReference type="EMBL" id="PDXD01000007">
    <property type="protein sequence ID" value="RYN78545.1"/>
    <property type="molecule type" value="Genomic_DNA"/>
</dbReference>
<reference evidence="9" key="1">
    <citation type="journal article" date="2019" name="bioRxiv">
        <title>Genomics, evolutionary history and diagnostics of the Alternaria alternata species group including apple and Asian pear pathotypes.</title>
        <authorList>
            <person name="Armitage A.D."/>
            <person name="Cockerton H.M."/>
            <person name="Sreenivasaprasad S."/>
            <person name="Woodhall J.W."/>
            <person name="Lane C.R."/>
            <person name="Harrison R.J."/>
            <person name="Clarkson J.P."/>
        </authorList>
    </citation>
    <scope>NUCLEOTIDE SEQUENCE [LARGE SCALE GENOMIC DNA]</scope>
    <source>
        <strain evidence="9">FERA 1177</strain>
    </source>
</reference>
<evidence type="ECO:0000313" key="9">
    <source>
        <dbReference type="Proteomes" id="UP000291422"/>
    </source>
</evidence>
<evidence type="ECO:0000256" key="3">
    <source>
        <dbReference type="ARBA" id="ARBA00022630"/>
    </source>
</evidence>
<dbReference type="InterPro" id="IPR036188">
    <property type="entry name" value="FAD/NAD-bd_sf"/>
</dbReference>
<dbReference type="SUPFAM" id="SSF51905">
    <property type="entry name" value="FAD/NAD(P)-binding domain"/>
    <property type="match status" value="1"/>
</dbReference>
<protein>
    <recommendedName>
        <fullName evidence="7">FAD/NAD(P)-binding domain-containing protein</fullName>
    </recommendedName>
</protein>
<keyword evidence="6" id="KW-0560">Oxidoreductase</keyword>
<dbReference type="Pfam" id="PF07992">
    <property type="entry name" value="Pyr_redox_2"/>
    <property type="match status" value="1"/>
</dbReference>
<dbReference type="PANTHER" id="PTHR43098">
    <property type="entry name" value="L-ORNITHINE N(5)-MONOOXYGENASE-RELATED"/>
    <property type="match status" value="1"/>
</dbReference>
<dbReference type="Gene3D" id="3.50.50.60">
    <property type="entry name" value="FAD/NAD(P)-binding domain"/>
    <property type="match status" value="2"/>
</dbReference>
<keyword evidence="5" id="KW-0521">NADP</keyword>
<keyword evidence="4" id="KW-0274">FAD</keyword>
<dbReference type="InterPro" id="IPR050775">
    <property type="entry name" value="FAD-binding_Monooxygenases"/>
</dbReference>
<proteinExistence type="inferred from homology"/>
<dbReference type="InterPro" id="IPR023753">
    <property type="entry name" value="FAD/NAD-binding_dom"/>
</dbReference>
<organism evidence="8 9">
    <name type="scientific">Alternaria alternata</name>
    <name type="common">Alternaria rot fungus</name>
    <name type="synonym">Torula alternata</name>
    <dbReference type="NCBI Taxonomy" id="5599"/>
    <lineage>
        <taxon>Eukaryota</taxon>
        <taxon>Fungi</taxon>
        <taxon>Dikarya</taxon>
        <taxon>Ascomycota</taxon>
        <taxon>Pezizomycotina</taxon>
        <taxon>Dothideomycetes</taxon>
        <taxon>Pleosporomycetidae</taxon>
        <taxon>Pleosporales</taxon>
        <taxon>Pleosporineae</taxon>
        <taxon>Pleosporaceae</taxon>
        <taxon>Alternaria</taxon>
        <taxon>Alternaria sect. Alternaria</taxon>
        <taxon>Alternaria alternata complex</taxon>
    </lineage>
</organism>
<dbReference type="VEuPathDB" id="FungiDB:CC77DRAFT_1041857"/>
<evidence type="ECO:0000259" key="7">
    <source>
        <dbReference type="Pfam" id="PF07992"/>
    </source>
</evidence>
<name>A0A4Q4NMX7_ALTAL</name>
<dbReference type="Proteomes" id="UP000291422">
    <property type="component" value="Unassembled WGS sequence"/>
</dbReference>
<keyword evidence="3" id="KW-0285">Flavoprotein</keyword>
<accession>A0A4Q4NMX7</accession>
<dbReference type="GO" id="GO:0016491">
    <property type="term" value="F:oxidoreductase activity"/>
    <property type="evidence" value="ECO:0007669"/>
    <property type="project" value="UniProtKB-KW"/>
</dbReference>
<evidence type="ECO:0000256" key="6">
    <source>
        <dbReference type="ARBA" id="ARBA00023002"/>
    </source>
</evidence>
<evidence type="ECO:0000256" key="2">
    <source>
        <dbReference type="ARBA" id="ARBA00010139"/>
    </source>
</evidence>
<comment type="similarity">
    <text evidence="2">Belongs to the FAD-binding monooxygenase family.</text>
</comment>
<evidence type="ECO:0000256" key="4">
    <source>
        <dbReference type="ARBA" id="ARBA00022827"/>
    </source>
</evidence>
<feature type="domain" description="FAD/NAD(P)-binding" evidence="7">
    <location>
        <begin position="33"/>
        <end position="161"/>
    </location>
</feature>
<comment type="cofactor">
    <cofactor evidence="1">
        <name>FAD</name>
        <dbReference type="ChEBI" id="CHEBI:57692"/>
    </cofactor>
</comment>
<dbReference type="AlphaFoldDB" id="A0A4Q4NMX7"/>
<dbReference type="PANTHER" id="PTHR43098:SF2">
    <property type="entry name" value="FAD-BINDING MONOOXYGENASE AUSB-RELATED"/>
    <property type="match status" value="1"/>
</dbReference>
<evidence type="ECO:0000313" key="8">
    <source>
        <dbReference type="EMBL" id="RYN78545.1"/>
    </source>
</evidence>
<gene>
    <name evidence="8" type="ORF">AA0117_g4495</name>
</gene>
<comment type="caution">
    <text evidence="8">The sequence shown here is derived from an EMBL/GenBank/DDBJ whole genome shotgun (WGS) entry which is preliminary data.</text>
</comment>
<evidence type="ECO:0000256" key="1">
    <source>
        <dbReference type="ARBA" id="ARBA00001974"/>
    </source>
</evidence>
<evidence type="ECO:0000256" key="5">
    <source>
        <dbReference type="ARBA" id="ARBA00022857"/>
    </source>
</evidence>
<sequence length="478" mass="53322">MSGQFCTKVDSQVWDDDLKHWTVRMTRTTGKTPESESLTVYADFVFVAAGFLAFPKIPKLPGWKVFSEHKHAFHTSRWDYNYTGGSQSKPDLTNLKGKRVAVVGIGATAVQVVPELAEWAAHVYVIQRTPTYVGPRNQKSTVEKEWENVAGEKGWQHKRRTNLNAYMSNSTSGQGPDLIQDGWTQAPALCGFLGSRDMTVTSDQMLDHIKALHEIDYPRTEFLRKHVEKEVENKEVAEKLKPWYGSWCKRPAFNDDYLQSFNKPNVTLIDTNGRGLDEFSENGIIFEGNEYEIDVVVLATGFVVTNFLDPAEKIDGLLLGRNGVSVSDYWKEEDSNVLFGVAMPKFPNLLGRLGRGSGSSYNFTSMLEVDAKLIAHVIKKAYEQAEPGQKVVVEASEEGAEEWSNEVAKRAAFFGALLQCTPGWYTLEGAALQTESMDDKTFVAKNAPWGSGPVDFQERIEAYIAAGSLRSFTVKLVG</sequence>